<gene>
    <name evidence="4" type="ORF">GCM10023331_27250</name>
</gene>
<dbReference type="EMBL" id="BAABJX010000042">
    <property type="protein sequence ID" value="GAA4840801.1"/>
    <property type="molecule type" value="Genomic_DNA"/>
</dbReference>
<evidence type="ECO:0000313" key="5">
    <source>
        <dbReference type="Proteomes" id="UP001500298"/>
    </source>
</evidence>
<dbReference type="Pfam" id="PF07228">
    <property type="entry name" value="SpoIIE"/>
    <property type="match status" value="1"/>
</dbReference>
<keyword evidence="5" id="KW-1185">Reference proteome</keyword>
<comment type="caution">
    <text evidence="4">The sequence shown here is derived from an EMBL/GenBank/DDBJ whole genome shotgun (WGS) entry which is preliminary data.</text>
</comment>
<evidence type="ECO:0000256" key="1">
    <source>
        <dbReference type="ARBA" id="ARBA00022801"/>
    </source>
</evidence>
<protein>
    <recommendedName>
        <fullName evidence="3">PPM-type phosphatase domain-containing protein</fullName>
    </recommendedName>
</protein>
<evidence type="ECO:0000313" key="4">
    <source>
        <dbReference type="EMBL" id="GAA4840801.1"/>
    </source>
</evidence>
<dbReference type="InterPro" id="IPR036457">
    <property type="entry name" value="PPM-type-like_dom_sf"/>
</dbReference>
<dbReference type="RefSeq" id="WP_345372695.1">
    <property type="nucleotide sequence ID" value="NZ_BAABJX010000042.1"/>
</dbReference>
<feature type="domain" description="PPM-type phosphatase" evidence="3">
    <location>
        <begin position="108"/>
        <end position="297"/>
    </location>
</feature>
<dbReference type="Gene3D" id="3.60.40.10">
    <property type="entry name" value="PPM-type phosphatase domain"/>
    <property type="match status" value="1"/>
</dbReference>
<accession>A0ABP9DEQ3</accession>
<dbReference type="InterPro" id="IPR001932">
    <property type="entry name" value="PPM-type_phosphatase-like_dom"/>
</dbReference>
<evidence type="ECO:0000259" key="3">
    <source>
        <dbReference type="Pfam" id="PF07228"/>
    </source>
</evidence>
<name>A0ABP9DEQ3_9BACT</name>
<reference evidence="5" key="1">
    <citation type="journal article" date="2019" name="Int. J. Syst. Evol. Microbiol.">
        <title>The Global Catalogue of Microorganisms (GCM) 10K type strain sequencing project: providing services to taxonomists for standard genome sequencing and annotation.</title>
        <authorList>
            <consortium name="The Broad Institute Genomics Platform"/>
            <consortium name="The Broad Institute Genome Sequencing Center for Infectious Disease"/>
            <person name="Wu L."/>
            <person name="Ma J."/>
        </authorList>
    </citation>
    <scope>NUCLEOTIDE SEQUENCE [LARGE SCALE GENOMIC DNA]</scope>
    <source>
        <strain evidence="5">JCM 18326</strain>
    </source>
</reference>
<keyword evidence="2" id="KW-0175">Coiled coil</keyword>
<organism evidence="4 5">
    <name type="scientific">Algivirga pacifica</name>
    <dbReference type="NCBI Taxonomy" id="1162670"/>
    <lineage>
        <taxon>Bacteria</taxon>
        <taxon>Pseudomonadati</taxon>
        <taxon>Bacteroidota</taxon>
        <taxon>Cytophagia</taxon>
        <taxon>Cytophagales</taxon>
        <taxon>Flammeovirgaceae</taxon>
        <taxon>Algivirga</taxon>
    </lineage>
</organism>
<sequence length="301" mass="34460">MLQSTEEYIKHLELENEALKEQNASQLSMYEMTTLYLKRLQEELRESEKNLIATNKKLTDSINYAKHIQDAFVVGHHSLQQLIPESFILYLPKDIVSGDFVWTHQQGKSIYLGVGDCTGHGVPRAMLSIFVISMLNHIVSHFNVEDPVSIIRHLDRLVQEYVSNKTADSAELAIIKYTPDEKTLVYAGAKRPLVQVCNGEIMVYKGARYTIGSPDRRIEDVVNHIIHVKEESMFYTFSDGYSDQFGGENDRKLNRKRLFTLLQHIAEKPLKTQKNNLAEVLLKWKGQIPQTDDIVVTGLKI</sequence>
<feature type="coiled-coil region" evidence="2">
    <location>
        <begin position="2"/>
        <end position="57"/>
    </location>
</feature>
<dbReference type="InterPro" id="IPR052016">
    <property type="entry name" value="Bact_Sigma-Reg"/>
</dbReference>
<dbReference type="PANTHER" id="PTHR43156">
    <property type="entry name" value="STAGE II SPORULATION PROTEIN E-RELATED"/>
    <property type="match status" value="1"/>
</dbReference>
<keyword evidence="1" id="KW-0378">Hydrolase</keyword>
<dbReference type="Proteomes" id="UP001500298">
    <property type="component" value="Unassembled WGS sequence"/>
</dbReference>
<evidence type="ECO:0000256" key="2">
    <source>
        <dbReference type="SAM" id="Coils"/>
    </source>
</evidence>
<proteinExistence type="predicted"/>
<dbReference type="PANTHER" id="PTHR43156:SF9">
    <property type="entry name" value="HAMP DOMAIN-CONTAINING PROTEIN"/>
    <property type="match status" value="1"/>
</dbReference>